<dbReference type="RefSeq" id="WP_167137253.1">
    <property type="nucleotide sequence ID" value="NZ_VWXD01000003.1"/>
</dbReference>
<evidence type="ECO:0000256" key="1">
    <source>
        <dbReference type="ARBA" id="ARBA00004429"/>
    </source>
</evidence>
<evidence type="ECO:0000256" key="6">
    <source>
        <dbReference type="ARBA" id="ARBA00022692"/>
    </source>
</evidence>
<dbReference type="NCBIfam" id="NF000282">
    <property type="entry name" value="RND_permease_1"/>
    <property type="match status" value="1"/>
</dbReference>
<feature type="transmembrane region" description="Helical" evidence="9">
    <location>
        <begin position="472"/>
        <end position="496"/>
    </location>
</feature>
<evidence type="ECO:0000256" key="4">
    <source>
        <dbReference type="ARBA" id="ARBA00022475"/>
    </source>
</evidence>
<dbReference type="Gene3D" id="1.20.1640.10">
    <property type="entry name" value="Multidrug efflux transporter AcrB transmembrane domain"/>
    <property type="match status" value="2"/>
</dbReference>
<protein>
    <recommendedName>
        <fullName evidence="9">Efflux pump membrane transporter</fullName>
    </recommendedName>
</protein>
<dbReference type="PANTHER" id="PTHR32063:SF11">
    <property type="entry name" value="CATION OR DRUG EFFLUX SYSTEM PROTEIN"/>
    <property type="match status" value="1"/>
</dbReference>
<name>A0ABX0QT22_9GAMM</name>
<evidence type="ECO:0000256" key="3">
    <source>
        <dbReference type="ARBA" id="ARBA00022448"/>
    </source>
</evidence>
<dbReference type="PRINTS" id="PR00702">
    <property type="entry name" value="ACRIFLAVINRP"/>
</dbReference>
<dbReference type="Pfam" id="PF00873">
    <property type="entry name" value="ACR_tran"/>
    <property type="match status" value="1"/>
</dbReference>
<keyword evidence="5 9" id="KW-0997">Cell inner membrane</keyword>
<comment type="similarity">
    <text evidence="2 9">Belongs to the resistance-nodulation-cell division (RND) (TC 2.A.6) family.</text>
</comment>
<dbReference type="Gene3D" id="3.30.70.1430">
    <property type="entry name" value="Multidrug efflux transporter AcrB pore domain"/>
    <property type="match status" value="2"/>
</dbReference>
<dbReference type="Gene3D" id="3.30.70.1320">
    <property type="entry name" value="Multidrug efflux transporter AcrB pore domain like"/>
    <property type="match status" value="1"/>
</dbReference>
<feature type="transmembrane region" description="Helical" evidence="9">
    <location>
        <begin position="396"/>
        <end position="419"/>
    </location>
</feature>
<feature type="transmembrane region" description="Helical" evidence="9">
    <location>
        <begin position="931"/>
        <end position="954"/>
    </location>
</feature>
<feature type="transmembrane region" description="Helical" evidence="9">
    <location>
        <begin position="440"/>
        <end position="460"/>
    </location>
</feature>
<dbReference type="Proteomes" id="UP000780690">
    <property type="component" value="Unassembled WGS sequence"/>
</dbReference>
<dbReference type="InterPro" id="IPR001036">
    <property type="entry name" value="Acrflvin-R"/>
</dbReference>
<dbReference type="InterPro" id="IPR027463">
    <property type="entry name" value="AcrB_DN_DC_subdom"/>
</dbReference>
<keyword evidence="8 9" id="KW-0472">Membrane</keyword>
<dbReference type="PANTHER" id="PTHR32063">
    <property type="match status" value="1"/>
</dbReference>
<accession>A0ABX0QT22</accession>
<keyword evidence="7 9" id="KW-1133">Transmembrane helix</keyword>
<gene>
    <name evidence="10" type="primary">oqxB</name>
    <name evidence="10" type="ORF">F3J38_09020</name>
</gene>
<dbReference type="NCBIfam" id="TIGR00915">
    <property type="entry name" value="2A0602"/>
    <property type="match status" value="1"/>
</dbReference>
<evidence type="ECO:0000256" key="2">
    <source>
        <dbReference type="ARBA" id="ARBA00010942"/>
    </source>
</evidence>
<dbReference type="EMBL" id="VWXD01000003">
    <property type="protein sequence ID" value="NIF00199.1"/>
    <property type="molecule type" value="Genomic_DNA"/>
</dbReference>
<feature type="transmembrane region" description="Helical" evidence="9">
    <location>
        <begin position="369"/>
        <end position="390"/>
    </location>
</feature>
<feature type="transmembrane region" description="Helical" evidence="9">
    <location>
        <begin position="12"/>
        <end position="32"/>
    </location>
</feature>
<evidence type="ECO:0000256" key="7">
    <source>
        <dbReference type="ARBA" id="ARBA00022989"/>
    </source>
</evidence>
<evidence type="ECO:0000313" key="11">
    <source>
        <dbReference type="Proteomes" id="UP000780690"/>
    </source>
</evidence>
<keyword evidence="4" id="KW-1003">Cell membrane</keyword>
<dbReference type="NCBIfam" id="NF000037">
    <property type="entry name" value="RND_perm_OqxB"/>
    <property type="match status" value="1"/>
</dbReference>
<reference evidence="10 11" key="1">
    <citation type="journal article" date="2019" name="bioRxiv">
        <title>Bacteria contribute to plant secondary compound degradation in a generalist herbivore system.</title>
        <authorList>
            <person name="Francoeur C.B."/>
            <person name="Khadempour L."/>
            <person name="Moreira-Soto R.D."/>
            <person name="Gotting K."/>
            <person name="Book A.J."/>
            <person name="Pinto-Tomas A.A."/>
            <person name="Keefover-Ring K."/>
            <person name="Currie C.R."/>
        </authorList>
    </citation>
    <scope>NUCLEOTIDE SEQUENCE [LARGE SCALE GENOMIC DNA]</scope>
    <source>
        <strain evidence="10 11">Acro-805</strain>
    </source>
</reference>
<comment type="subcellular location">
    <subcellularLocation>
        <location evidence="1 9">Cell inner membrane</location>
        <topology evidence="1 9">Multi-pass membrane protein</topology>
    </subcellularLocation>
</comment>
<dbReference type="Gene3D" id="3.30.2090.10">
    <property type="entry name" value="Multidrug efflux transporter AcrB TolC docking domain, DN and DC subdomains"/>
    <property type="match status" value="2"/>
</dbReference>
<dbReference type="InterPro" id="IPR004764">
    <property type="entry name" value="MdtF-like"/>
</dbReference>
<evidence type="ECO:0000256" key="5">
    <source>
        <dbReference type="ARBA" id="ARBA00022519"/>
    </source>
</evidence>
<keyword evidence="3 9" id="KW-0813">Transport</keyword>
<dbReference type="SUPFAM" id="SSF82714">
    <property type="entry name" value="Multidrug efflux transporter AcrB TolC docking domain, DN and DC subdomains"/>
    <property type="match status" value="2"/>
</dbReference>
<dbReference type="SUPFAM" id="SSF82693">
    <property type="entry name" value="Multidrug efflux transporter AcrB pore domain, PN1, PN2, PC1 and PC2 subdomains"/>
    <property type="match status" value="3"/>
</dbReference>
<dbReference type="Gene3D" id="3.30.70.1440">
    <property type="entry name" value="Multidrug efflux transporter AcrB pore domain"/>
    <property type="match status" value="1"/>
</dbReference>
<organism evidence="10 11">
    <name type="scientific">Candidatus Pantoea formicae</name>
    <dbReference type="NCBI Taxonomy" id="2608355"/>
    <lineage>
        <taxon>Bacteria</taxon>
        <taxon>Pseudomonadati</taxon>
        <taxon>Pseudomonadota</taxon>
        <taxon>Gammaproteobacteria</taxon>
        <taxon>Enterobacterales</taxon>
        <taxon>Erwiniaceae</taxon>
        <taxon>Pantoea</taxon>
    </lineage>
</organism>
<feature type="transmembrane region" description="Helical" evidence="9">
    <location>
        <begin position="879"/>
        <end position="898"/>
    </location>
</feature>
<feature type="transmembrane region" description="Helical" evidence="9">
    <location>
        <begin position="975"/>
        <end position="996"/>
    </location>
</feature>
<evidence type="ECO:0000256" key="9">
    <source>
        <dbReference type="RuleBase" id="RU364070"/>
    </source>
</evidence>
<comment type="caution">
    <text evidence="10">The sequence shown here is derived from an EMBL/GenBank/DDBJ whole genome shotgun (WGS) entry which is preliminary data.</text>
</comment>
<dbReference type="SUPFAM" id="SSF82866">
    <property type="entry name" value="Multidrug efflux transporter AcrB transmembrane domain"/>
    <property type="match status" value="2"/>
</dbReference>
<evidence type="ECO:0000256" key="8">
    <source>
        <dbReference type="ARBA" id="ARBA00023136"/>
    </source>
</evidence>
<keyword evidence="6 9" id="KW-0812">Transmembrane</keyword>
<sequence>MDFSRFFIDRPIFAAVLSILIFTTGLIAIPLLPISEYPNVVPPSVQVRAEYPGANPKVIADSVATPLEEAINGVENMMYMKSVAGSDGVLVTTVTFRPGTDPDQAQVQVQNRVAQAEARLPEEVRQLGLTTQKMSPTLTLVVHLFSPHGKYDSLYLRNYATLKVKDELARLPGVGQIQIFGAGEYAMRVWLDPNKVAARGMTASDVVSAMQEQNVQVSAGQLGAEPTKKASDFLLSINTQGRLESEEQFGNIILKTADDGTLVRLRDVARIEMGSGSYALRSQLNNKDAVGIGIFQAPGANAIDLSNAVHDKMAELATRFPDDVQWAAPYDPTVFVRDSIRAVVQTLFEAIVLVVLVVILFLQTWRASIIPLLAVPVSVVGTFSVLYLLGFSLNTLSLFGLVLAIGIVVDDAIVVVENVERNIAMGLSPTAAAHQAMREVSGPIIAIALVLCAVFVPMAFLSGVTGQFYKQFAVTIAISTVISAINSLTLSPALAAKLLKAHDAPKDMPTRLIDRLLGWVFRPFNRFFQRSSDGYESMVGKTLRRRGAVFGVYVLLLAGAGFMFHTVPGGFIPTQDKLYLIGGVKMPEGSSLARTDEVIRKMSEIGMNTEGVAYSVAFPGLNALQFTNTPNTGTVFFGLKPFNERTRTAAEINAEINAKISKIQQGFGFSIMPPPILGLGQGSGYSLYVQDRAGLGYGALQTAINTLSGAVMQTPGMMFPISSYQANVPQLDVQVDRDKAKAQGVSLTDLFSTLQVYLGSSYVNDFNKFGRTWRVMAQADGDFRNSVQDIANLRTRNNQGEMVPIGSMVNITTTYGPDPVIRYNGYPAADLIGDADPRVLSSAQAMEKLEAMSSQVLPNGMNIEWTDLSYQQATQGNTAFIVFPVAVLLAFLVLAALYESWTLPLAVILIVPVTMLSALVGVWLTGGDNNVFVQVGLVVLMGLACKNAILIVEFARELEMQGKGIVESALEACRLRLRPIVMTSIAFIAGTIPLILGEGAGAEVRGVTGITVFSGMLGVTLFGLFLTPVFYVTLRKLVTRKQPDAEVQTV</sequence>
<feature type="transmembrane region" description="Helical" evidence="9">
    <location>
        <begin position="905"/>
        <end position="925"/>
    </location>
</feature>
<evidence type="ECO:0000313" key="10">
    <source>
        <dbReference type="EMBL" id="NIF00199.1"/>
    </source>
</evidence>
<feature type="transmembrane region" description="Helical" evidence="9">
    <location>
        <begin position="547"/>
        <end position="567"/>
    </location>
</feature>
<feature type="transmembrane region" description="Helical" evidence="9">
    <location>
        <begin position="342"/>
        <end position="362"/>
    </location>
</feature>
<proteinExistence type="inferred from homology"/>
<keyword evidence="11" id="KW-1185">Reference proteome</keyword>
<feature type="transmembrane region" description="Helical" evidence="9">
    <location>
        <begin position="1008"/>
        <end position="1032"/>
    </location>
</feature>